<gene>
    <name evidence="6" type="ORF">CE91St30_30030</name>
</gene>
<evidence type="ECO:0000259" key="5">
    <source>
        <dbReference type="PROSITE" id="PS50043"/>
    </source>
</evidence>
<feature type="transmembrane region" description="Helical" evidence="4">
    <location>
        <begin position="227"/>
        <end position="249"/>
    </location>
</feature>
<keyword evidence="4" id="KW-1133">Transmembrane helix</keyword>
<name>A0ABM7WMS9_9ACTN</name>
<keyword evidence="3" id="KW-0804">Transcription</keyword>
<dbReference type="Gene3D" id="1.10.10.10">
    <property type="entry name" value="Winged helix-like DNA-binding domain superfamily/Winged helix DNA-binding domain"/>
    <property type="match status" value="1"/>
</dbReference>
<feature type="transmembrane region" description="Helical" evidence="4">
    <location>
        <begin position="188"/>
        <end position="207"/>
    </location>
</feature>
<keyword evidence="2" id="KW-0238">DNA-binding</keyword>
<keyword evidence="4" id="KW-0472">Membrane</keyword>
<feature type="transmembrane region" description="Helical" evidence="4">
    <location>
        <begin position="40"/>
        <end position="61"/>
    </location>
</feature>
<keyword evidence="7" id="KW-1185">Reference proteome</keyword>
<feature type="transmembrane region" description="Helical" evidence="4">
    <location>
        <begin position="105"/>
        <end position="123"/>
    </location>
</feature>
<evidence type="ECO:0000313" key="7">
    <source>
        <dbReference type="Proteomes" id="UP001320544"/>
    </source>
</evidence>
<evidence type="ECO:0000313" key="6">
    <source>
        <dbReference type="EMBL" id="BDE97670.1"/>
    </source>
</evidence>
<accession>A0ABM7WMS9</accession>
<dbReference type="CDD" id="cd06170">
    <property type="entry name" value="LuxR_C_like"/>
    <property type="match status" value="1"/>
</dbReference>
<dbReference type="SUPFAM" id="SSF46894">
    <property type="entry name" value="C-terminal effector domain of the bipartite response regulators"/>
    <property type="match status" value="1"/>
</dbReference>
<feature type="transmembrane region" description="Helical" evidence="4">
    <location>
        <begin position="129"/>
        <end position="152"/>
    </location>
</feature>
<feature type="transmembrane region" description="Helical" evidence="4">
    <location>
        <begin position="295"/>
        <end position="314"/>
    </location>
</feature>
<evidence type="ECO:0000256" key="4">
    <source>
        <dbReference type="SAM" id="Phobius"/>
    </source>
</evidence>
<feature type="transmembrane region" description="Helical" evidence="4">
    <location>
        <begin position="351"/>
        <end position="375"/>
    </location>
</feature>
<dbReference type="Proteomes" id="UP001320544">
    <property type="component" value="Chromosome"/>
</dbReference>
<dbReference type="RefSeq" id="WP_244387055.1">
    <property type="nucleotide sequence ID" value="NZ_AP025564.1"/>
</dbReference>
<dbReference type="InterPro" id="IPR000792">
    <property type="entry name" value="Tscrpt_reg_LuxR_C"/>
</dbReference>
<reference evidence="6 7" key="1">
    <citation type="submission" date="2022-01" db="EMBL/GenBank/DDBJ databases">
        <title>Novel bile acid biosynthetic pathways are enriched in the microbiome of centenarians.</title>
        <authorList>
            <person name="Sato Y."/>
            <person name="Atarashi K."/>
            <person name="Plichta R.D."/>
            <person name="Arai Y."/>
            <person name="Sasajima S."/>
            <person name="Kearney M.S."/>
            <person name="Suda W."/>
            <person name="Takeshita K."/>
            <person name="Sasaki T."/>
            <person name="Okamoto S."/>
            <person name="Skelly N.A."/>
            <person name="Okamura Y."/>
            <person name="Vlamakis H."/>
            <person name="Li Y."/>
            <person name="Tanoue T."/>
            <person name="Takei H."/>
            <person name="Nittono H."/>
            <person name="Narushima S."/>
            <person name="Irie J."/>
            <person name="Itoh H."/>
            <person name="Moriya K."/>
            <person name="Sugiura Y."/>
            <person name="Suematsu M."/>
            <person name="Moritoki N."/>
            <person name="Shibata S."/>
            <person name="Littman R.D."/>
            <person name="Fischbach A.M."/>
            <person name="Uwamino Y."/>
            <person name="Inoue T."/>
            <person name="Honda A."/>
            <person name="Hattori M."/>
            <person name="Murai T."/>
            <person name="Xavier J.R."/>
            <person name="Hirose N."/>
            <person name="Honda K."/>
        </authorList>
    </citation>
    <scope>NUCLEOTIDE SEQUENCE [LARGE SCALE GENOMIC DNA]</scope>
    <source>
        <strain evidence="6 7">CE91-St30</strain>
    </source>
</reference>
<dbReference type="PANTHER" id="PTHR44688">
    <property type="entry name" value="DNA-BINDING TRANSCRIPTIONAL ACTIVATOR DEVR_DOSR"/>
    <property type="match status" value="1"/>
</dbReference>
<protein>
    <recommendedName>
        <fullName evidence="5">HTH luxR-type domain-containing protein</fullName>
    </recommendedName>
</protein>
<feature type="transmembrane region" description="Helical" evidence="4">
    <location>
        <begin position="320"/>
        <end position="339"/>
    </location>
</feature>
<feature type="transmembrane region" description="Helical" evidence="4">
    <location>
        <begin position="73"/>
        <end position="93"/>
    </location>
</feature>
<dbReference type="InterPro" id="IPR036388">
    <property type="entry name" value="WH-like_DNA-bd_sf"/>
</dbReference>
<feature type="transmembrane region" description="Helical" evidence="4">
    <location>
        <begin position="164"/>
        <end position="182"/>
    </location>
</feature>
<feature type="transmembrane region" description="Helical" evidence="4">
    <location>
        <begin position="261"/>
        <end position="283"/>
    </location>
</feature>
<dbReference type="PROSITE" id="PS50043">
    <property type="entry name" value="HTH_LUXR_2"/>
    <property type="match status" value="1"/>
</dbReference>
<evidence type="ECO:0000256" key="1">
    <source>
        <dbReference type="ARBA" id="ARBA00023015"/>
    </source>
</evidence>
<keyword evidence="4" id="KW-0812">Transmembrane</keyword>
<organism evidence="6 7">
    <name type="scientific">Raoultibacter timonensis</name>
    <dbReference type="NCBI Taxonomy" id="1907662"/>
    <lineage>
        <taxon>Bacteria</taxon>
        <taxon>Bacillati</taxon>
        <taxon>Actinomycetota</taxon>
        <taxon>Coriobacteriia</taxon>
        <taxon>Eggerthellales</taxon>
        <taxon>Eggerthellaceae</taxon>
        <taxon>Raoultibacter</taxon>
    </lineage>
</organism>
<dbReference type="PANTHER" id="PTHR44688:SF16">
    <property type="entry name" value="DNA-BINDING TRANSCRIPTIONAL ACTIVATOR DEVR_DOSR"/>
    <property type="match status" value="1"/>
</dbReference>
<dbReference type="PRINTS" id="PR00038">
    <property type="entry name" value="HTHLUXR"/>
</dbReference>
<dbReference type="Pfam" id="PF00196">
    <property type="entry name" value="GerE"/>
    <property type="match status" value="1"/>
</dbReference>
<keyword evidence="1" id="KW-0805">Transcription regulation</keyword>
<evidence type="ECO:0000256" key="3">
    <source>
        <dbReference type="ARBA" id="ARBA00023163"/>
    </source>
</evidence>
<sequence>MAKKTASLYYGKIIHGRKSALREETQPSNSIMKQTITVPYAGFSLYLFADILAFHSSTALIGSGALSESSAELFAYASIAARVAVFLAISLVASGKLREPLPRRLVPAVATAVACAGLALVVGTGSAGFSAATAFGGVLFGGAQGVMGLIWLTMLPSLSYRVSYLYLLASHATATVLCAVVLLLPPWLLMPALVICMIAGNVCAALLPPVREHTHTARSQIRGITPFLWKGVLAVGVFAFLSGFVTAAANHASDPLDPVGMQFFVLGISAAVIVIMLIPALAFHQPLKLENGYKVALPLSALGFLILPGLVTAIPTPVAGVLATTGYMLTGIILSCTIAEIARAADVPSASLFAGSDTITLTCLFAGMGIGSAFATRLSEAGAGVALIGLGSLYLIAIAASSVLGRQRANRDAESLDQVDFGPFDPKTNPLDGNAAEREPLTLDDIADELGFTDQERQIFLQLIEGRTIPRIAQDLYLSASTVKYHTQKIYRRFDVHSRSELVAAVENKRGAENA</sequence>
<dbReference type="SMART" id="SM00421">
    <property type="entry name" value="HTH_LUXR"/>
    <property type="match status" value="1"/>
</dbReference>
<dbReference type="InterPro" id="IPR016032">
    <property type="entry name" value="Sig_transdc_resp-reg_C-effctor"/>
</dbReference>
<dbReference type="EMBL" id="AP025564">
    <property type="protein sequence ID" value="BDE97670.1"/>
    <property type="molecule type" value="Genomic_DNA"/>
</dbReference>
<evidence type="ECO:0000256" key="2">
    <source>
        <dbReference type="ARBA" id="ARBA00023125"/>
    </source>
</evidence>
<feature type="domain" description="HTH luxR-type" evidence="5">
    <location>
        <begin position="445"/>
        <end position="510"/>
    </location>
</feature>
<feature type="transmembrane region" description="Helical" evidence="4">
    <location>
        <begin position="381"/>
        <end position="404"/>
    </location>
</feature>
<proteinExistence type="predicted"/>